<dbReference type="EMBL" id="PP965494">
    <property type="protein sequence ID" value="XCN99967.1"/>
    <property type="molecule type" value="Genomic_DNA"/>
</dbReference>
<evidence type="ECO:0000313" key="1">
    <source>
        <dbReference type="EMBL" id="XCN99967.1"/>
    </source>
</evidence>
<proteinExistence type="predicted"/>
<organism evidence="1">
    <name type="scientific">Geladintestivirus 4</name>
    <dbReference type="NCBI Taxonomy" id="3233136"/>
    <lineage>
        <taxon>Viruses</taxon>
        <taxon>Duplodnaviria</taxon>
        <taxon>Heunggongvirae</taxon>
        <taxon>Uroviricota</taxon>
        <taxon>Caudoviricetes</taxon>
        <taxon>Crassvirales</taxon>
    </lineage>
</organism>
<accession>A0AAU8MKJ1</accession>
<protein>
    <submittedName>
        <fullName evidence="1">Uncharacterized protein</fullName>
    </submittedName>
</protein>
<reference evidence="1" key="1">
    <citation type="submission" date="2024-06" db="EMBL/GenBank/DDBJ databases">
        <title>Intestivirid acquisition increases across infancy in a wild primate population.</title>
        <authorList>
            <person name="Schneider-Creas I.A."/>
            <person name="Moya I.L."/>
            <person name="Chiou K.L."/>
            <person name="Baniel A."/>
            <person name="Azanaw Haile A."/>
            <person name="Kebede F."/>
            <person name="Abebe B."/>
            <person name="Snyder-Mackler N."/>
            <person name="Varsani A."/>
        </authorList>
    </citation>
    <scope>NUCLEOTIDE SEQUENCE</scope>
    <source>
        <strain evidence="1">Int_RNL_2017_0055_MCB</strain>
    </source>
</reference>
<sequence>MRRDELIIDNMLVVDDNGVPKAPSVRQLMDKDIKSLYEQDKTPDKTEYIKQCIVIYYLGDPKSPAKQQGLSDAEALKMAIEQAGLPASYHPTALMLKIIRRYYTQQIGEAGRVVENLLKTLHNVNLSLDAINDILNEKLRDRANLSLENADIIMNLTDKVADKAKEMPKILKALEEAKENLMYEKEAEVARGGNAVSSSMDASSYN</sequence>
<name>A0AAU8MKJ1_9CAUD</name>